<evidence type="ECO:0000313" key="8">
    <source>
        <dbReference type="Proteomes" id="UP000218765"/>
    </source>
</evidence>
<evidence type="ECO:0000256" key="2">
    <source>
        <dbReference type="ARBA" id="ARBA00022723"/>
    </source>
</evidence>
<proteinExistence type="predicted"/>
<dbReference type="PROSITE" id="PS00759">
    <property type="entry name" value="ARGE_DAPE_CPG2_2"/>
    <property type="match status" value="1"/>
</dbReference>
<evidence type="ECO:0000256" key="3">
    <source>
        <dbReference type="ARBA" id="ARBA00022801"/>
    </source>
</evidence>
<dbReference type="InterPro" id="IPR036264">
    <property type="entry name" value="Bact_exopeptidase_dim_dom"/>
</dbReference>
<dbReference type="Gene3D" id="3.40.630.10">
    <property type="entry name" value="Zn peptidases"/>
    <property type="match status" value="1"/>
</dbReference>
<evidence type="ECO:0000259" key="6">
    <source>
        <dbReference type="Pfam" id="PF07687"/>
    </source>
</evidence>
<evidence type="ECO:0000256" key="4">
    <source>
        <dbReference type="ARBA" id="ARBA00022833"/>
    </source>
</evidence>
<dbReference type="Gene3D" id="3.30.70.360">
    <property type="match status" value="1"/>
</dbReference>
<dbReference type="KEGG" id="ttc:FOKN1_1621"/>
<dbReference type="InterPro" id="IPR011650">
    <property type="entry name" value="Peptidase_M20_dimer"/>
</dbReference>
<keyword evidence="3" id="KW-0378">Hydrolase</keyword>
<keyword evidence="5" id="KW-0170">Cobalt</keyword>
<comment type="cofactor">
    <cofactor evidence="1">
        <name>Zn(2+)</name>
        <dbReference type="ChEBI" id="CHEBI:29105"/>
    </cofactor>
</comment>
<protein>
    <submittedName>
        <fullName evidence="7">Acetylornithine deacetylase/succinyl-diaminopimelate desuccinylase</fullName>
    </submittedName>
</protein>
<dbReference type="AlphaFoldDB" id="A0A1Z4VQU1"/>
<gene>
    <name evidence="7" type="ORF">FOKN1_1621</name>
</gene>
<dbReference type="GO" id="GO:0016787">
    <property type="term" value="F:hydrolase activity"/>
    <property type="evidence" value="ECO:0007669"/>
    <property type="project" value="UniProtKB-KW"/>
</dbReference>
<dbReference type="InterPro" id="IPR002933">
    <property type="entry name" value="Peptidase_M20"/>
</dbReference>
<dbReference type="PANTHER" id="PTHR43808">
    <property type="entry name" value="ACETYLORNITHINE DEACETYLASE"/>
    <property type="match status" value="1"/>
</dbReference>
<sequence>MTQSLKDILEQINDDRLVELLTEAVAQYSPSFAEEPAMEVFASQLAQAGISYLRQPVETPGGTMGDARANLIVQLGPTPPAFMWVGHVDTVPMIDEEEQALRREDDVLHGLGTADMKSGCAAIVEAVTALHEAGAEFKHGLCIALVVGEEEYGDGAEALLQAHTAPLVVIGEPTGLTPCINHYSYYECRLSARGTRAHAALPEVGASAIHAMLEWMQQLLQVGSEAEFARQLTINPREIRGGADQFVVAEDCEAAIDIHAPPGVDRTEVDGLIEMAMLRARETHPTCRLEYENIFWGPGYANPADHPLLTPLSAAYGACGLAWEPVAFRSHSDGSLFHQSGAVPVICGPGRLEVAHTRGEHVALEEVRRAARLYTAMIYEACVKQEG</sequence>
<dbReference type="InterPro" id="IPR050072">
    <property type="entry name" value="Peptidase_M20A"/>
</dbReference>
<dbReference type="SUPFAM" id="SSF55031">
    <property type="entry name" value="Bacterial exopeptidase dimerisation domain"/>
    <property type="match status" value="1"/>
</dbReference>
<dbReference type="RefSeq" id="WP_096366143.1">
    <property type="nucleotide sequence ID" value="NZ_AP018052.1"/>
</dbReference>
<dbReference type="InterPro" id="IPR001261">
    <property type="entry name" value="ArgE/DapE_CS"/>
</dbReference>
<evidence type="ECO:0000256" key="1">
    <source>
        <dbReference type="ARBA" id="ARBA00001947"/>
    </source>
</evidence>
<dbReference type="SUPFAM" id="SSF53187">
    <property type="entry name" value="Zn-dependent exopeptidases"/>
    <property type="match status" value="1"/>
</dbReference>
<keyword evidence="4" id="KW-0862">Zinc</keyword>
<dbReference type="Pfam" id="PF07687">
    <property type="entry name" value="M20_dimer"/>
    <property type="match status" value="1"/>
</dbReference>
<name>A0A1Z4VQU1_9GAMM</name>
<dbReference type="Pfam" id="PF01546">
    <property type="entry name" value="Peptidase_M20"/>
    <property type="match status" value="1"/>
</dbReference>
<dbReference type="EMBL" id="AP018052">
    <property type="protein sequence ID" value="BAZ94009.1"/>
    <property type="molecule type" value="Genomic_DNA"/>
</dbReference>
<reference evidence="7 8" key="1">
    <citation type="submission" date="2017-05" db="EMBL/GenBank/DDBJ databases">
        <title>Thiocyanate degradation by Thiohalobacter thiocyanaticus FOKN1.</title>
        <authorList>
            <person name="Oshiki M."/>
            <person name="Fukushima T."/>
            <person name="Kawano S."/>
            <person name="Nakagawa J."/>
        </authorList>
    </citation>
    <scope>NUCLEOTIDE SEQUENCE [LARGE SCALE GENOMIC DNA]</scope>
    <source>
        <strain evidence="7 8">FOKN1</strain>
    </source>
</reference>
<keyword evidence="2" id="KW-0479">Metal-binding</keyword>
<dbReference type="OrthoDB" id="3665926at2"/>
<keyword evidence="8" id="KW-1185">Reference proteome</keyword>
<evidence type="ECO:0000256" key="5">
    <source>
        <dbReference type="ARBA" id="ARBA00023285"/>
    </source>
</evidence>
<dbReference type="GO" id="GO:0046872">
    <property type="term" value="F:metal ion binding"/>
    <property type="evidence" value="ECO:0007669"/>
    <property type="project" value="UniProtKB-KW"/>
</dbReference>
<accession>A0A1Z4VQU1</accession>
<dbReference type="Proteomes" id="UP000218765">
    <property type="component" value="Chromosome"/>
</dbReference>
<organism evidence="7 8">
    <name type="scientific">Thiohalobacter thiocyanaticus</name>
    <dbReference type="NCBI Taxonomy" id="585455"/>
    <lineage>
        <taxon>Bacteria</taxon>
        <taxon>Pseudomonadati</taxon>
        <taxon>Pseudomonadota</taxon>
        <taxon>Gammaproteobacteria</taxon>
        <taxon>Thiohalobacterales</taxon>
        <taxon>Thiohalobacteraceae</taxon>
        <taxon>Thiohalobacter</taxon>
    </lineage>
</organism>
<feature type="domain" description="Peptidase M20 dimerisation" evidence="6">
    <location>
        <begin position="184"/>
        <end position="274"/>
    </location>
</feature>
<evidence type="ECO:0000313" key="7">
    <source>
        <dbReference type="EMBL" id="BAZ94009.1"/>
    </source>
</evidence>